<evidence type="ECO:0000256" key="3">
    <source>
        <dbReference type="ARBA" id="ARBA00009295"/>
    </source>
</evidence>
<evidence type="ECO:0000313" key="10">
    <source>
        <dbReference type="EMBL" id="SCV72313.1"/>
    </source>
</evidence>
<keyword evidence="11" id="KW-1185">Reference proteome</keyword>
<evidence type="ECO:0000259" key="8">
    <source>
        <dbReference type="Pfam" id="PF00487"/>
    </source>
</evidence>
<comment type="pathway">
    <text evidence="2">Lipid metabolism.</text>
</comment>
<dbReference type="GO" id="GO:0016717">
    <property type="term" value="F:oxidoreductase activity, acting on paired donors, with oxidation of a pair of donors resulting in the reduction of molecular oxygen to two molecules of water"/>
    <property type="evidence" value="ECO:0007669"/>
    <property type="project" value="InterPro"/>
</dbReference>
<evidence type="ECO:0000256" key="6">
    <source>
        <dbReference type="SAM" id="MobiDB-lite"/>
    </source>
</evidence>
<comment type="subcellular location">
    <subcellularLocation>
        <location evidence="1">Membrane</location>
    </subcellularLocation>
</comment>
<dbReference type="STRING" id="269621.A0A238FJY0"/>
<dbReference type="InterPro" id="IPR005804">
    <property type="entry name" value="FA_desaturase_dom"/>
</dbReference>
<comment type="similarity">
    <text evidence="3">Belongs to the fatty acid desaturase type 1 family.</text>
</comment>
<evidence type="ECO:0000256" key="7">
    <source>
        <dbReference type="SAM" id="Phobius"/>
    </source>
</evidence>
<evidence type="ECO:0000259" key="9">
    <source>
        <dbReference type="Pfam" id="PF11960"/>
    </source>
</evidence>
<evidence type="ECO:0000313" key="11">
    <source>
        <dbReference type="Proteomes" id="UP000198372"/>
    </source>
</evidence>
<evidence type="ECO:0000256" key="4">
    <source>
        <dbReference type="ARBA" id="ARBA00023002"/>
    </source>
</evidence>
<dbReference type="GO" id="GO:0006629">
    <property type="term" value="P:lipid metabolic process"/>
    <property type="evidence" value="ECO:0007669"/>
    <property type="project" value="InterPro"/>
</dbReference>
<evidence type="ECO:0000256" key="2">
    <source>
        <dbReference type="ARBA" id="ARBA00005189"/>
    </source>
</evidence>
<dbReference type="AlphaFoldDB" id="A0A238FJY0"/>
<evidence type="ECO:0000256" key="5">
    <source>
        <dbReference type="ARBA" id="ARBA00023136"/>
    </source>
</evidence>
<dbReference type="GO" id="GO:0016020">
    <property type="term" value="C:membrane"/>
    <property type="evidence" value="ECO:0007669"/>
    <property type="project" value="UniProtKB-SubCell"/>
</dbReference>
<dbReference type="InterPro" id="IPR021863">
    <property type="entry name" value="FAS_N"/>
</dbReference>
<feature type="region of interest" description="Disordered" evidence="6">
    <location>
        <begin position="13"/>
        <end position="35"/>
    </location>
</feature>
<name>A0A238FJY0_9BASI</name>
<dbReference type="Proteomes" id="UP000198372">
    <property type="component" value="Unassembled WGS sequence"/>
</dbReference>
<protein>
    <submittedName>
        <fullName evidence="10">BQ2448_3850 protein</fullName>
    </submittedName>
</protein>
<feature type="domain" description="Fatty acid desaturase" evidence="8">
    <location>
        <begin position="111"/>
        <end position="396"/>
    </location>
</feature>
<gene>
    <name evidence="10" type="ORF">BQ2448_3850</name>
</gene>
<proteinExistence type="inferred from homology"/>
<dbReference type="CDD" id="cd03507">
    <property type="entry name" value="Delta12-FADS-like"/>
    <property type="match status" value="1"/>
</dbReference>
<dbReference type="Pfam" id="PF11960">
    <property type="entry name" value="DUF3474"/>
    <property type="match status" value="1"/>
</dbReference>
<feature type="transmembrane region" description="Helical" evidence="7">
    <location>
        <begin position="300"/>
        <end position="318"/>
    </location>
</feature>
<dbReference type="InterPro" id="IPR012171">
    <property type="entry name" value="Fatty_acid_desaturase"/>
</dbReference>
<dbReference type="EMBL" id="FMSP01000009">
    <property type="protein sequence ID" value="SCV72313.1"/>
    <property type="molecule type" value="Genomic_DNA"/>
</dbReference>
<organism evidence="10 11">
    <name type="scientific">Microbotryum intermedium</name>
    <dbReference type="NCBI Taxonomy" id="269621"/>
    <lineage>
        <taxon>Eukaryota</taxon>
        <taxon>Fungi</taxon>
        <taxon>Dikarya</taxon>
        <taxon>Basidiomycota</taxon>
        <taxon>Pucciniomycotina</taxon>
        <taxon>Microbotryomycetes</taxon>
        <taxon>Microbotryales</taxon>
        <taxon>Microbotryaceae</taxon>
        <taxon>Microbotryum</taxon>
    </lineage>
</organism>
<accession>A0A238FJY0</accession>
<feature type="domain" description="Fatty acid desaturase N-terminal" evidence="9">
    <location>
        <begin position="15"/>
        <end position="81"/>
    </location>
</feature>
<keyword evidence="7" id="KW-0812">Transmembrane</keyword>
<keyword evidence="7" id="KW-1133">Transmembrane helix</keyword>
<sequence>MSTSAALRQRVVQKVDKNDDAASTTSSSDSDDLTYGDFPPFTPPQFTVKDVLGAIPAHCFERSALRSSTYVVADYAMLAALFYAATHIDVLFDSNGTQLQGAVGVVAKWAAWSVYWVLSGWVMTGIWIIAHECGHQSFSTSKTINNTVGLVLHSFVLVPYHSWRISHAKHHAATGHMTRDEVFVPATKSEKVKKPSGTGRKVFVENLGAELDELLEDAPAYRLFYLLVQQLFGWPAYLFNNASGQNWYPKGTNHFDPNSLIFDARHRQQVLISDAGLITMLAALTWFGVKMGGFSAVVKYYGISYLFVNHWLVMITYLQHTDPMLPHYRANEWNFQRGAICTIDRNMLGPVGPYLMHGICETHVAHHVCSKIPHYHAWEATEALKEFLGEHYQSTNENMFVSLWKNFRTCRYVDDEGDVVFFRDALGRTSRKVVPADAPSDSGVEVN</sequence>
<keyword evidence="4" id="KW-0560">Oxidoreductase</keyword>
<evidence type="ECO:0000256" key="1">
    <source>
        <dbReference type="ARBA" id="ARBA00004370"/>
    </source>
</evidence>
<feature type="transmembrane region" description="Helical" evidence="7">
    <location>
        <begin position="270"/>
        <end position="288"/>
    </location>
</feature>
<dbReference type="OrthoDB" id="1461976at2759"/>
<reference evidence="11" key="1">
    <citation type="submission" date="2016-09" db="EMBL/GenBank/DDBJ databases">
        <authorList>
            <person name="Jeantristanb JTB J.-T."/>
            <person name="Ricardo R."/>
        </authorList>
    </citation>
    <scope>NUCLEOTIDE SEQUENCE [LARGE SCALE GENOMIC DNA]</scope>
</reference>
<dbReference type="PANTHER" id="PTHR32100">
    <property type="entry name" value="OMEGA-6 FATTY ACID DESATURASE, CHLOROPLASTIC"/>
    <property type="match status" value="1"/>
</dbReference>
<feature type="transmembrane region" description="Helical" evidence="7">
    <location>
        <begin position="112"/>
        <end position="130"/>
    </location>
</feature>
<keyword evidence="5 7" id="KW-0472">Membrane</keyword>
<dbReference type="Pfam" id="PF00487">
    <property type="entry name" value="FA_desaturase"/>
    <property type="match status" value="1"/>
</dbReference>
<feature type="transmembrane region" description="Helical" evidence="7">
    <location>
        <begin position="72"/>
        <end position="92"/>
    </location>
</feature>